<accession>A0ABS9TAV9</accession>
<organism evidence="2 3">
    <name type="scientific">Pseudonocardia alaniniphila</name>
    <dbReference type="NCBI Taxonomy" id="75291"/>
    <lineage>
        <taxon>Bacteria</taxon>
        <taxon>Bacillati</taxon>
        <taxon>Actinomycetota</taxon>
        <taxon>Actinomycetes</taxon>
        <taxon>Pseudonocardiales</taxon>
        <taxon>Pseudonocardiaceae</taxon>
        <taxon>Pseudonocardia</taxon>
    </lineage>
</organism>
<dbReference type="RefSeq" id="WP_241035709.1">
    <property type="nucleotide sequence ID" value="NZ_BAAAJF010000024.1"/>
</dbReference>
<reference evidence="2 3" key="1">
    <citation type="submission" date="2022-03" db="EMBL/GenBank/DDBJ databases">
        <title>Pseudonocardia alaer sp. nov., a novel actinomycete isolated from reed forest soil.</title>
        <authorList>
            <person name="Wang L."/>
        </authorList>
    </citation>
    <scope>NUCLEOTIDE SEQUENCE [LARGE SCALE GENOMIC DNA]</scope>
    <source>
        <strain evidence="2 3">Y-16303</strain>
    </source>
</reference>
<protein>
    <submittedName>
        <fullName evidence="2">Uncharacterized protein</fullName>
    </submittedName>
</protein>
<feature type="signal peptide" evidence="1">
    <location>
        <begin position="1"/>
        <end position="17"/>
    </location>
</feature>
<evidence type="ECO:0000313" key="2">
    <source>
        <dbReference type="EMBL" id="MCH6165685.1"/>
    </source>
</evidence>
<feature type="chain" id="PRO_5046073541" evidence="1">
    <location>
        <begin position="18"/>
        <end position="62"/>
    </location>
</feature>
<dbReference type="EMBL" id="JAKXMK010000006">
    <property type="protein sequence ID" value="MCH6165685.1"/>
    <property type="molecule type" value="Genomic_DNA"/>
</dbReference>
<keyword evidence="1" id="KW-0732">Signal</keyword>
<keyword evidence="3" id="KW-1185">Reference proteome</keyword>
<proteinExistence type="predicted"/>
<sequence length="62" mass="5990">MAAAGLLTAALTSCGLAGGGAGSGADDRDRTNTVIATDTYYASTATSAVRPTLIAPTRSCPG</sequence>
<evidence type="ECO:0000256" key="1">
    <source>
        <dbReference type="SAM" id="SignalP"/>
    </source>
</evidence>
<gene>
    <name evidence="2" type="ORF">MMF94_08330</name>
</gene>
<comment type="caution">
    <text evidence="2">The sequence shown here is derived from an EMBL/GenBank/DDBJ whole genome shotgun (WGS) entry which is preliminary data.</text>
</comment>
<evidence type="ECO:0000313" key="3">
    <source>
        <dbReference type="Proteomes" id="UP001299970"/>
    </source>
</evidence>
<dbReference type="Proteomes" id="UP001299970">
    <property type="component" value="Unassembled WGS sequence"/>
</dbReference>
<name>A0ABS9TAV9_9PSEU</name>